<evidence type="ECO:0000313" key="1">
    <source>
        <dbReference type="EMBL" id="VBB17741.1"/>
    </source>
</evidence>
<proteinExistence type="predicted"/>
<dbReference type="EMBL" id="UPSH01000001">
    <property type="protein sequence ID" value="VBB17741.1"/>
    <property type="molecule type" value="Genomic_DNA"/>
</dbReference>
<protein>
    <submittedName>
        <fullName evidence="1">Uncharacterized protein</fullName>
    </submittedName>
</protein>
<gene>
    <name evidence="1" type="ORF">YASMINEVIRUS_204</name>
</gene>
<dbReference type="Proteomes" id="UP000594342">
    <property type="component" value="Unassembled WGS sequence"/>
</dbReference>
<sequence length="242" mass="28067">MSSTSNANIYDKVRSHPLYQEAFKAFKEGDQKKGMELMYKLQKEQELMSEISEHTSKMDPSAVGVVMIKKDQPIPEGYNRNTFTEQTCITTQQKDLPEWKTIIARILYDDKEVYEDHYALEFTEKNAMYTIKRDNPGSFACIVVSSSNAKATLAKLRKNALHRIIDSLSVTLSNVTYSSGDILESFVNSTYHEHLRDIKVIHADRDYTPDEIKILRQMFRSTKWQRFVFECSNTRFDLSKCS</sequence>
<comment type="caution">
    <text evidence="1">The sequence shown here is derived from an EMBL/GenBank/DDBJ whole genome shotgun (WGS) entry which is preliminary data.</text>
</comment>
<name>A0A5K0U8A0_9VIRU</name>
<accession>A0A5K0U8A0</accession>
<evidence type="ECO:0000313" key="2">
    <source>
        <dbReference type="Proteomes" id="UP000594342"/>
    </source>
</evidence>
<organism evidence="1 2">
    <name type="scientific">Yasminevirus sp. GU-2018</name>
    <dbReference type="NCBI Taxonomy" id="2420051"/>
    <lineage>
        <taxon>Viruses</taxon>
        <taxon>Varidnaviria</taxon>
        <taxon>Bamfordvirae</taxon>
        <taxon>Nucleocytoviricota</taxon>
        <taxon>Megaviricetes</taxon>
        <taxon>Imitervirales</taxon>
        <taxon>Mimiviridae</taxon>
        <taxon>Klosneuvirinae</taxon>
        <taxon>Yasminevirus</taxon>
        <taxon>Yasminevirus saudimassiliense</taxon>
    </lineage>
</organism>
<reference evidence="1 2" key="1">
    <citation type="submission" date="2018-10" db="EMBL/GenBank/DDBJ databases">
        <authorList>
            <consortium name="IHU Genomes"/>
        </authorList>
    </citation>
    <scope>NUCLEOTIDE SEQUENCE [LARGE SCALE GENOMIC DNA]</scope>
    <source>
        <strain evidence="1 2">A1</strain>
    </source>
</reference>
<keyword evidence="2" id="KW-1185">Reference proteome</keyword>